<dbReference type="SUPFAM" id="SSF53850">
    <property type="entry name" value="Periplasmic binding protein-like II"/>
    <property type="match status" value="1"/>
</dbReference>
<dbReference type="RefSeq" id="WP_069032163.1">
    <property type="nucleotide sequence ID" value="NZ_MDKC01000001.1"/>
</dbReference>
<dbReference type="PANTHER" id="PTHR30126">
    <property type="entry name" value="HTH-TYPE TRANSCRIPTIONAL REGULATOR"/>
    <property type="match status" value="1"/>
</dbReference>
<proteinExistence type="inferred from homology"/>
<organism evidence="6 7">
    <name type="scientific">Gottfriedia luciferensis</name>
    <dbReference type="NCBI Taxonomy" id="178774"/>
    <lineage>
        <taxon>Bacteria</taxon>
        <taxon>Bacillati</taxon>
        <taxon>Bacillota</taxon>
        <taxon>Bacilli</taxon>
        <taxon>Bacillales</taxon>
        <taxon>Bacillaceae</taxon>
        <taxon>Gottfriedia</taxon>
    </lineage>
</organism>
<dbReference type="Gene3D" id="3.40.190.290">
    <property type="match status" value="1"/>
</dbReference>
<comment type="similarity">
    <text evidence="1">Belongs to the LysR transcriptional regulatory family.</text>
</comment>
<feature type="domain" description="HTH lysR-type" evidence="5">
    <location>
        <begin position="1"/>
        <end position="58"/>
    </location>
</feature>
<dbReference type="EMBL" id="MDKC01000001">
    <property type="protein sequence ID" value="ODG93986.1"/>
    <property type="molecule type" value="Genomic_DNA"/>
</dbReference>
<accession>A0ABX2ZXR9</accession>
<evidence type="ECO:0000313" key="6">
    <source>
        <dbReference type="EMBL" id="ODG93986.1"/>
    </source>
</evidence>
<evidence type="ECO:0000256" key="4">
    <source>
        <dbReference type="ARBA" id="ARBA00023163"/>
    </source>
</evidence>
<dbReference type="PRINTS" id="PR00039">
    <property type="entry name" value="HTHLYSR"/>
</dbReference>
<keyword evidence="3" id="KW-0238">DNA-binding</keyword>
<evidence type="ECO:0000313" key="7">
    <source>
        <dbReference type="Proteomes" id="UP000094580"/>
    </source>
</evidence>
<dbReference type="InterPro" id="IPR036388">
    <property type="entry name" value="WH-like_DNA-bd_sf"/>
</dbReference>
<dbReference type="PROSITE" id="PS50931">
    <property type="entry name" value="HTH_LYSR"/>
    <property type="match status" value="1"/>
</dbReference>
<dbReference type="Pfam" id="PF00126">
    <property type="entry name" value="HTH_1"/>
    <property type="match status" value="1"/>
</dbReference>
<protein>
    <recommendedName>
        <fullName evidence="5">HTH lysR-type domain-containing protein</fullName>
    </recommendedName>
</protein>
<dbReference type="SUPFAM" id="SSF46785">
    <property type="entry name" value="Winged helix' DNA-binding domain"/>
    <property type="match status" value="1"/>
</dbReference>
<evidence type="ECO:0000256" key="1">
    <source>
        <dbReference type="ARBA" id="ARBA00009437"/>
    </source>
</evidence>
<keyword evidence="2" id="KW-0805">Transcription regulation</keyword>
<dbReference type="InterPro" id="IPR036390">
    <property type="entry name" value="WH_DNA-bd_sf"/>
</dbReference>
<dbReference type="PANTHER" id="PTHR30126:SF40">
    <property type="entry name" value="HTH-TYPE TRANSCRIPTIONAL REGULATOR GLTR"/>
    <property type="match status" value="1"/>
</dbReference>
<dbReference type="Pfam" id="PF03466">
    <property type="entry name" value="LysR_substrate"/>
    <property type="match status" value="1"/>
</dbReference>
<reference evidence="6 7" key="1">
    <citation type="submission" date="2016-07" db="EMBL/GenBank/DDBJ databases">
        <authorList>
            <person name="Townsley L."/>
            <person name="Shank E.A."/>
        </authorList>
    </citation>
    <scope>NUCLEOTIDE SEQUENCE [LARGE SCALE GENOMIC DNA]</scope>
    <source>
        <strain evidence="6 7">CH01</strain>
    </source>
</reference>
<dbReference type="Gene3D" id="1.10.10.10">
    <property type="entry name" value="Winged helix-like DNA-binding domain superfamily/Winged helix DNA-binding domain"/>
    <property type="match status" value="1"/>
</dbReference>
<evidence type="ECO:0000256" key="2">
    <source>
        <dbReference type="ARBA" id="ARBA00023015"/>
    </source>
</evidence>
<dbReference type="InterPro" id="IPR005119">
    <property type="entry name" value="LysR_subst-bd"/>
</dbReference>
<evidence type="ECO:0000256" key="3">
    <source>
        <dbReference type="ARBA" id="ARBA00023125"/>
    </source>
</evidence>
<comment type="caution">
    <text evidence="6">The sequence shown here is derived from an EMBL/GenBank/DDBJ whole genome shotgun (WGS) entry which is preliminary data.</text>
</comment>
<sequence>MNFEQLEYVVSIANEKSISKAAKKLHISPSGVSQAISQLERELEINIFNRSRGGITLTIEGELVLSRSVEILNNLKELKEQLSDFKETRVKHMKIACAPTFTYTIHDVLKKYSGNNNGATIELIEQGTPQIINNLTKEDYDLALVVSSKAELEKENNINFEFLSKGKVCIIVGKNSPLYELDYVTAEDLLYQKVVMYTFSNKNFLQLAKKFKNEIVLKSNRTMTLIEIIKEGRVFTFVHNTTLKYFPEVLSGELKIIPIKETDYFYQDFWVISPITKENTSDKNEFIKCVKDHLNGIF</sequence>
<dbReference type="Proteomes" id="UP000094580">
    <property type="component" value="Unassembled WGS sequence"/>
</dbReference>
<keyword evidence="4" id="KW-0804">Transcription</keyword>
<dbReference type="CDD" id="cd05466">
    <property type="entry name" value="PBP2_LTTR_substrate"/>
    <property type="match status" value="1"/>
</dbReference>
<gene>
    <name evidence="6" type="ORF">BED47_02105</name>
</gene>
<dbReference type="InterPro" id="IPR000847">
    <property type="entry name" value="LysR_HTH_N"/>
</dbReference>
<evidence type="ECO:0000259" key="5">
    <source>
        <dbReference type="PROSITE" id="PS50931"/>
    </source>
</evidence>
<name>A0ABX2ZXR9_9BACI</name>
<keyword evidence="7" id="KW-1185">Reference proteome</keyword>